<proteinExistence type="predicted"/>
<dbReference type="SUPFAM" id="SSF109604">
    <property type="entry name" value="HD-domain/PDEase-like"/>
    <property type="match status" value="1"/>
</dbReference>
<dbReference type="PANTHER" id="PTHR46246">
    <property type="entry name" value="GUANOSINE-3',5'-BIS(DIPHOSPHATE) 3'-PYROPHOSPHOHYDROLASE MESH1"/>
    <property type="match status" value="1"/>
</dbReference>
<evidence type="ECO:0000313" key="2">
    <source>
        <dbReference type="Proteomes" id="UP000228909"/>
    </source>
</evidence>
<evidence type="ECO:0008006" key="3">
    <source>
        <dbReference type="Google" id="ProtNLM"/>
    </source>
</evidence>
<name>A0A2H0TL29_9BACT</name>
<dbReference type="Gene3D" id="1.10.3210.10">
    <property type="entry name" value="Hypothetical protein af1432"/>
    <property type="match status" value="1"/>
</dbReference>
<gene>
    <name evidence="1" type="ORF">COU43_02320</name>
</gene>
<dbReference type="Proteomes" id="UP000228909">
    <property type="component" value="Unassembled WGS sequence"/>
</dbReference>
<reference evidence="2" key="1">
    <citation type="submission" date="2017-09" db="EMBL/GenBank/DDBJ databases">
        <title>Depth-based differentiation of microbial function through sediment-hosted aquifers and enrichment of novel symbionts in the deep terrestrial subsurface.</title>
        <authorList>
            <person name="Probst A.J."/>
            <person name="Ladd B."/>
            <person name="Jarett J.K."/>
            <person name="Geller-Mcgrath D.E."/>
            <person name="Sieber C.M.K."/>
            <person name="Emerson J.B."/>
            <person name="Anantharaman K."/>
            <person name="Thomas B.C."/>
            <person name="Malmstrom R."/>
            <person name="Stieglmeier M."/>
            <person name="Klingl A."/>
            <person name="Woyke T."/>
            <person name="Ryan C.M."/>
            <person name="Banfield J.F."/>
        </authorList>
    </citation>
    <scope>NUCLEOTIDE SEQUENCE [LARGE SCALE GENOMIC DNA]</scope>
</reference>
<protein>
    <recommendedName>
        <fullName evidence="3">HD/PDEase domain-containing protein</fullName>
    </recommendedName>
</protein>
<dbReference type="EMBL" id="PFCK01000065">
    <property type="protein sequence ID" value="PIR71515.1"/>
    <property type="molecule type" value="Genomic_DNA"/>
</dbReference>
<dbReference type="Pfam" id="PF13328">
    <property type="entry name" value="HD_4"/>
    <property type="match status" value="1"/>
</dbReference>
<accession>A0A2H0TL29</accession>
<dbReference type="PANTHER" id="PTHR46246:SF1">
    <property type="entry name" value="GUANOSINE-3',5'-BIS(DIPHOSPHATE) 3'-PYROPHOSPHOHYDROLASE MESH1"/>
    <property type="match status" value="1"/>
</dbReference>
<evidence type="ECO:0000313" key="1">
    <source>
        <dbReference type="EMBL" id="PIR71515.1"/>
    </source>
</evidence>
<dbReference type="AlphaFoldDB" id="A0A2H0TL29"/>
<organism evidence="1 2">
    <name type="scientific">Candidatus Nealsonbacteria bacterium CG10_big_fil_rev_8_21_14_0_10_37_25</name>
    <dbReference type="NCBI Taxonomy" id="1974711"/>
    <lineage>
        <taxon>Bacteria</taxon>
        <taxon>Candidatus Nealsoniibacteriota</taxon>
    </lineage>
</organism>
<sequence length="180" mass="20932">MKSLNQVKKEQFQIQRAIRFLIDCCLNREGDQKIANPKPVVMHSLRIGFDLLKRGYVKDIVIGAILHDVEEDAGVSIKEIEKRFGKKVAKIVEAVSYDPNIADNKERYLDTYKRIVKAGRDAIIVSVADHIDNADYYKYIKSKLTKKEVYEMWRVFFKIVASKISDESIYQELKTKMKKL</sequence>
<dbReference type="InterPro" id="IPR052194">
    <property type="entry name" value="MESH1"/>
</dbReference>
<dbReference type="GO" id="GO:0008893">
    <property type="term" value="F:guanosine-3',5'-bis(diphosphate) 3'-diphosphatase activity"/>
    <property type="evidence" value="ECO:0007669"/>
    <property type="project" value="TreeGrafter"/>
</dbReference>
<comment type="caution">
    <text evidence="1">The sequence shown here is derived from an EMBL/GenBank/DDBJ whole genome shotgun (WGS) entry which is preliminary data.</text>
</comment>